<accession>A0A9X3MYI1</accession>
<protein>
    <submittedName>
        <fullName evidence="2">Nuclear transport factor 2 family protein</fullName>
    </submittedName>
</protein>
<evidence type="ECO:0000259" key="1">
    <source>
        <dbReference type="Pfam" id="PF13577"/>
    </source>
</evidence>
<proteinExistence type="predicted"/>
<sequence>MTEIDELRARVRVLEDREEIRNLLQEYRRTLDARDMRAFSALFASDGSWSGKSGAATGPDGIYDMLIAQLPDNPPAPGATLWHWISDPTITVDGDRATASSLWMHVRRGDDDRPLLPTLGGYDDELIREDGRWRFARRSVSPLVPA</sequence>
<dbReference type="Pfam" id="PF13577">
    <property type="entry name" value="SnoaL_4"/>
    <property type="match status" value="1"/>
</dbReference>
<dbReference type="EMBL" id="JAPDOD010000045">
    <property type="protein sequence ID" value="MDA0165321.1"/>
    <property type="molecule type" value="Genomic_DNA"/>
</dbReference>
<dbReference type="InterPro" id="IPR037401">
    <property type="entry name" value="SnoaL-like"/>
</dbReference>
<organism evidence="2 3">
    <name type="scientific">Solirubrobacter ginsenosidimutans</name>
    <dbReference type="NCBI Taxonomy" id="490573"/>
    <lineage>
        <taxon>Bacteria</taxon>
        <taxon>Bacillati</taxon>
        <taxon>Actinomycetota</taxon>
        <taxon>Thermoleophilia</taxon>
        <taxon>Solirubrobacterales</taxon>
        <taxon>Solirubrobacteraceae</taxon>
        <taxon>Solirubrobacter</taxon>
    </lineage>
</organism>
<dbReference type="CDD" id="cd00531">
    <property type="entry name" value="NTF2_like"/>
    <property type="match status" value="1"/>
</dbReference>
<dbReference type="InterPro" id="IPR032710">
    <property type="entry name" value="NTF2-like_dom_sf"/>
</dbReference>
<name>A0A9X3MYI1_9ACTN</name>
<dbReference type="Proteomes" id="UP001149140">
    <property type="component" value="Unassembled WGS sequence"/>
</dbReference>
<feature type="domain" description="SnoaL-like" evidence="1">
    <location>
        <begin position="13"/>
        <end position="138"/>
    </location>
</feature>
<reference evidence="2" key="1">
    <citation type="submission" date="2022-10" db="EMBL/GenBank/DDBJ databases">
        <title>The WGS of Solirubrobacter ginsenosidimutans DSM 21036.</title>
        <authorList>
            <person name="Jiang Z."/>
        </authorList>
    </citation>
    <scope>NUCLEOTIDE SEQUENCE</scope>
    <source>
        <strain evidence="2">DSM 21036</strain>
    </source>
</reference>
<keyword evidence="3" id="KW-1185">Reference proteome</keyword>
<evidence type="ECO:0000313" key="2">
    <source>
        <dbReference type="EMBL" id="MDA0165321.1"/>
    </source>
</evidence>
<comment type="caution">
    <text evidence="2">The sequence shown here is derived from an EMBL/GenBank/DDBJ whole genome shotgun (WGS) entry which is preliminary data.</text>
</comment>
<dbReference type="Gene3D" id="3.10.450.50">
    <property type="match status" value="1"/>
</dbReference>
<dbReference type="AlphaFoldDB" id="A0A9X3MYI1"/>
<dbReference type="SUPFAM" id="SSF54427">
    <property type="entry name" value="NTF2-like"/>
    <property type="match status" value="1"/>
</dbReference>
<gene>
    <name evidence="2" type="ORF">OM076_33945</name>
</gene>
<evidence type="ECO:0000313" key="3">
    <source>
        <dbReference type="Proteomes" id="UP001149140"/>
    </source>
</evidence>
<dbReference type="RefSeq" id="WP_270044578.1">
    <property type="nucleotide sequence ID" value="NZ_JAPDOD010000045.1"/>
</dbReference>